<comment type="caution">
    <text evidence="3">The sequence shown here is derived from an EMBL/GenBank/DDBJ whole genome shotgun (WGS) entry which is preliminary data.</text>
</comment>
<dbReference type="CDD" id="cd00592">
    <property type="entry name" value="HTH_MerR-like"/>
    <property type="match status" value="1"/>
</dbReference>
<dbReference type="Proteomes" id="UP001550535">
    <property type="component" value="Unassembled WGS sequence"/>
</dbReference>
<dbReference type="InterPro" id="IPR047057">
    <property type="entry name" value="MerR_fam"/>
</dbReference>
<dbReference type="PANTHER" id="PTHR30204">
    <property type="entry name" value="REDOX-CYCLING DRUG-SENSING TRANSCRIPTIONAL ACTIVATOR SOXR"/>
    <property type="match status" value="1"/>
</dbReference>
<dbReference type="InterPro" id="IPR000551">
    <property type="entry name" value="MerR-type_HTH_dom"/>
</dbReference>
<evidence type="ECO:0000259" key="2">
    <source>
        <dbReference type="PROSITE" id="PS50937"/>
    </source>
</evidence>
<dbReference type="SUPFAM" id="SSF46955">
    <property type="entry name" value="Putative DNA-binding domain"/>
    <property type="match status" value="1"/>
</dbReference>
<evidence type="ECO:0000256" key="1">
    <source>
        <dbReference type="ARBA" id="ARBA00023125"/>
    </source>
</evidence>
<evidence type="ECO:0000313" key="4">
    <source>
        <dbReference type="Proteomes" id="UP001550535"/>
    </source>
</evidence>
<gene>
    <name evidence="3" type="ORF">ABZ507_32870</name>
</gene>
<sequence>MDDTRFTIGAVAERTGLSVKTIRFYADEGIVLPTELSPAGYRLYDIRALAELDMVRTLRALGLDLATVRRVLAHELSLAEVAAAHADALDTQIRILRQRRAVLRAVAGQAATPQELDLMHKLVTLSAAERHRLIEDFVQATFGGLDANAELAELIRTTLPDLPDDPTPAQVTAWVELAELTTDPGFRAAIRRMAEYQARERAEGDATGLHHHLTEAVRDRVGAAVAAGIAPESSAAAGLVADLAERYAATFGRPDDRALREWMLTRLQVADDARVERYWQLLAVINGWPAPPSLRPVFAWFTAALRTDLAGYSKT</sequence>
<proteinExistence type="predicted"/>
<dbReference type="PANTHER" id="PTHR30204:SF93">
    <property type="entry name" value="HTH MERR-TYPE DOMAIN-CONTAINING PROTEIN"/>
    <property type="match status" value="1"/>
</dbReference>
<dbReference type="SMART" id="SM00422">
    <property type="entry name" value="HTH_MERR"/>
    <property type="match status" value="1"/>
</dbReference>
<keyword evidence="4" id="KW-1185">Reference proteome</keyword>
<organism evidence="3 4">
    <name type="scientific">Nocardia niwae</name>
    <dbReference type="NCBI Taxonomy" id="626084"/>
    <lineage>
        <taxon>Bacteria</taxon>
        <taxon>Bacillati</taxon>
        <taxon>Actinomycetota</taxon>
        <taxon>Actinomycetes</taxon>
        <taxon>Mycobacteriales</taxon>
        <taxon>Nocardiaceae</taxon>
        <taxon>Nocardia</taxon>
    </lineage>
</organism>
<dbReference type="EMBL" id="JBEYBR010000166">
    <property type="protein sequence ID" value="MEU2126613.1"/>
    <property type="molecule type" value="Genomic_DNA"/>
</dbReference>
<evidence type="ECO:0000313" key="3">
    <source>
        <dbReference type="EMBL" id="MEU2126613.1"/>
    </source>
</evidence>
<dbReference type="PRINTS" id="PR00040">
    <property type="entry name" value="HTHMERR"/>
</dbReference>
<dbReference type="InterPro" id="IPR009061">
    <property type="entry name" value="DNA-bd_dom_put_sf"/>
</dbReference>
<accession>A0ABV2XL47</accession>
<dbReference type="PROSITE" id="PS50937">
    <property type="entry name" value="HTH_MERR_2"/>
    <property type="match status" value="1"/>
</dbReference>
<dbReference type="RefSeq" id="WP_357806959.1">
    <property type="nucleotide sequence ID" value="NZ_JBEYBM010000016.1"/>
</dbReference>
<protein>
    <submittedName>
        <fullName evidence="3">MerR family transcriptional regulator</fullName>
    </submittedName>
</protein>
<name>A0ABV2XL47_9NOCA</name>
<dbReference type="Gene3D" id="1.10.1660.10">
    <property type="match status" value="1"/>
</dbReference>
<keyword evidence="1" id="KW-0238">DNA-binding</keyword>
<dbReference type="Pfam" id="PF13411">
    <property type="entry name" value="MerR_1"/>
    <property type="match status" value="1"/>
</dbReference>
<feature type="domain" description="HTH merR-type" evidence="2">
    <location>
        <begin position="5"/>
        <end position="74"/>
    </location>
</feature>
<reference evidence="3 4" key="1">
    <citation type="submission" date="2024-06" db="EMBL/GenBank/DDBJ databases">
        <title>The Natural Products Discovery Center: Release of the First 8490 Sequenced Strains for Exploring Actinobacteria Biosynthetic Diversity.</title>
        <authorList>
            <person name="Kalkreuter E."/>
            <person name="Kautsar S.A."/>
            <person name="Yang D."/>
            <person name="Bader C.D."/>
            <person name="Teijaro C.N."/>
            <person name="Fluegel L."/>
            <person name="Davis C.M."/>
            <person name="Simpson J.R."/>
            <person name="Lauterbach L."/>
            <person name="Steele A.D."/>
            <person name="Gui C."/>
            <person name="Meng S."/>
            <person name="Li G."/>
            <person name="Viehrig K."/>
            <person name="Ye F."/>
            <person name="Su P."/>
            <person name="Kiefer A.F."/>
            <person name="Nichols A."/>
            <person name="Cepeda A.J."/>
            <person name="Yan W."/>
            <person name="Fan B."/>
            <person name="Jiang Y."/>
            <person name="Adhikari A."/>
            <person name="Zheng C.-J."/>
            <person name="Schuster L."/>
            <person name="Cowan T.M."/>
            <person name="Smanski M.J."/>
            <person name="Chevrette M.G."/>
            <person name="De Carvalho L.P.S."/>
            <person name="Shen B."/>
        </authorList>
    </citation>
    <scope>NUCLEOTIDE SEQUENCE [LARGE SCALE GENOMIC DNA]</scope>
    <source>
        <strain evidence="3 4">NPDC019434</strain>
    </source>
</reference>